<evidence type="ECO:0000313" key="1">
    <source>
        <dbReference type="EMBL" id="MDN0075442.1"/>
    </source>
</evidence>
<dbReference type="InterPro" id="IPR016956">
    <property type="entry name" value="YdjM"/>
</dbReference>
<name>A0ABT7XNS6_9NEIS</name>
<dbReference type="PANTHER" id="PTHR35531">
    <property type="entry name" value="INNER MEMBRANE PROTEIN YBCI-RELATED"/>
    <property type="match status" value="1"/>
</dbReference>
<keyword evidence="2" id="KW-1185">Reference proteome</keyword>
<gene>
    <name evidence="1" type="ORF">QU481_11120</name>
</gene>
<dbReference type="EMBL" id="JAUEDK010000017">
    <property type="protein sequence ID" value="MDN0075442.1"/>
    <property type="molecule type" value="Genomic_DNA"/>
</dbReference>
<evidence type="ECO:0000313" key="2">
    <source>
        <dbReference type="Proteomes" id="UP001168540"/>
    </source>
</evidence>
<accession>A0ABT7XNS6</accession>
<sequence length="158" mass="16797">MMLVSHLVFGAVAGAVVAHFHISPLWLSMPLAMGGALLPDIDHPKSALGSRVRPVSTLIAKVFGHRGLTHSLLAVLGLSWLLLHLSGHKIASSTLAPLLAGYLSHLLADGLTPMGVPLFWPVRVPVRFPLTVRTGSAAEKLLTLAVVVGSCWWLGPHY</sequence>
<dbReference type="GO" id="GO:0016787">
    <property type="term" value="F:hydrolase activity"/>
    <property type="evidence" value="ECO:0007669"/>
    <property type="project" value="UniProtKB-KW"/>
</dbReference>
<dbReference type="InterPro" id="IPR007404">
    <property type="entry name" value="YdjM-like"/>
</dbReference>
<reference evidence="1" key="1">
    <citation type="submission" date="2023-06" db="EMBL/GenBank/DDBJ databases">
        <authorList>
            <person name="Zhang S."/>
        </authorList>
    </citation>
    <scope>NUCLEOTIDE SEQUENCE</scope>
    <source>
        <strain evidence="1">SG2303</strain>
    </source>
</reference>
<dbReference type="RefSeq" id="WP_289830052.1">
    <property type="nucleotide sequence ID" value="NZ_JAUEDK010000017.1"/>
</dbReference>
<comment type="caution">
    <text evidence="1">The sequence shown here is derived from an EMBL/GenBank/DDBJ whole genome shotgun (WGS) entry which is preliminary data.</text>
</comment>
<dbReference type="PIRSF" id="PIRSF030780">
    <property type="entry name" value="Md_memb_hyd_prd"/>
    <property type="match status" value="1"/>
</dbReference>
<dbReference type="PANTHER" id="PTHR35531:SF1">
    <property type="entry name" value="INNER MEMBRANE PROTEIN YBCI-RELATED"/>
    <property type="match status" value="1"/>
</dbReference>
<protein>
    <submittedName>
        <fullName evidence="1">Metal-dependent hydrolase</fullName>
    </submittedName>
</protein>
<organism evidence="1 2">
    <name type="scientific">Crenobacter oryzisoli</name>
    <dbReference type="NCBI Taxonomy" id="3056844"/>
    <lineage>
        <taxon>Bacteria</taxon>
        <taxon>Pseudomonadati</taxon>
        <taxon>Pseudomonadota</taxon>
        <taxon>Betaproteobacteria</taxon>
        <taxon>Neisseriales</taxon>
        <taxon>Neisseriaceae</taxon>
        <taxon>Crenobacter</taxon>
    </lineage>
</organism>
<dbReference type="Proteomes" id="UP001168540">
    <property type="component" value="Unassembled WGS sequence"/>
</dbReference>
<dbReference type="Pfam" id="PF04307">
    <property type="entry name" value="YdjM"/>
    <property type="match status" value="1"/>
</dbReference>
<proteinExistence type="predicted"/>
<keyword evidence="1" id="KW-0378">Hydrolase</keyword>